<proteinExistence type="predicted"/>
<name>A0ABT9Y5N3_9FIRM</name>
<keyword evidence="2" id="KW-1185">Reference proteome</keyword>
<dbReference type="Gene3D" id="1.50.10.20">
    <property type="match status" value="1"/>
</dbReference>
<dbReference type="EMBL" id="JAUSUE010000004">
    <property type="protein sequence ID" value="MDQ0203138.1"/>
    <property type="molecule type" value="Genomic_DNA"/>
</dbReference>
<dbReference type="Proteomes" id="UP001239167">
    <property type="component" value="Unassembled WGS sequence"/>
</dbReference>
<reference evidence="1 2" key="1">
    <citation type="submission" date="2023-07" db="EMBL/GenBank/DDBJ databases">
        <title>Genomic Encyclopedia of Type Strains, Phase IV (KMG-IV): sequencing the most valuable type-strain genomes for metagenomic binning, comparative biology and taxonomic classification.</title>
        <authorList>
            <person name="Goeker M."/>
        </authorList>
    </citation>
    <scope>NUCLEOTIDE SEQUENCE [LARGE SCALE GENOMIC DNA]</scope>
    <source>
        <strain evidence="1 2">DSM 16980</strain>
    </source>
</reference>
<sequence length="346" mass="39358">MEKWKDDYLYLMTDDTGILQHSKYTIPDPRYGYTTDDNARALLLAILLVKEWPHKNYHKLLYRYTSFLLNAQTQQGEFKNFMSYERHWLEEKGSEDCQGRCAWAICTAITHPAVPNGIKAALSIMLDALFPNIMSLTSLRAKAYAIIGLANLQDLASQKLIRVLGKSLLEEFNRASSRNWQWFEDTLTYSNSILPWAMFAAYKVTRKPAFLTVAENSLVFLLEKVFVKNYLQPIGCNGWLKKGGVAAEFDQQPIEACEMILTLQEAFNITHKNFYLEKAKKCYAWYEGENSEHCCLTDSITGGCFDGITPNGVNGNLGAESQISYGIAYFTMMNLDGINSNSQNIR</sequence>
<comment type="caution">
    <text evidence="1">The sequence shown here is derived from an EMBL/GenBank/DDBJ whole genome shotgun (WGS) entry which is preliminary data.</text>
</comment>
<protein>
    <recommendedName>
        <fullName evidence="3">Glycosyltransferase</fullName>
    </recommendedName>
</protein>
<organism evidence="1 2">
    <name type="scientific">Pectinatus haikarae</name>
    <dbReference type="NCBI Taxonomy" id="349096"/>
    <lineage>
        <taxon>Bacteria</taxon>
        <taxon>Bacillati</taxon>
        <taxon>Bacillota</taxon>
        <taxon>Negativicutes</taxon>
        <taxon>Selenomonadales</taxon>
        <taxon>Selenomonadaceae</taxon>
        <taxon>Pectinatus</taxon>
    </lineage>
</organism>
<accession>A0ABT9Y5N3</accession>
<evidence type="ECO:0000313" key="2">
    <source>
        <dbReference type="Proteomes" id="UP001239167"/>
    </source>
</evidence>
<gene>
    <name evidence="1" type="ORF">J2S01_000845</name>
</gene>
<dbReference type="RefSeq" id="WP_196603560.1">
    <property type="nucleotide sequence ID" value="NZ_CP116940.1"/>
</dbReference>
<dbReference type="InterPro" id="IPR008928">
    <property type="entry name" value="6-hairpin_glycosidase_sf"/>
</dbReference>
<dbReference type="SUPFAM" id="SSF48208">
    <property type="entry name" value="Six-hairpin glycosidases"/>
    <property type="match status" value="1"/>
</dbReference>
<evidence type="ECO:0008006" key="3">
    <source>
        <dbReference type="Google" id="ProtNLM"/>
    </source>
</evidence>
<evidence type="ECO:0000313" key="1">
    <source>
        <dbReference type="EMBL" id="MDQ0203138.1"/>
    </source>
</evidence>